<gene>
    <name evidence="2" type="ORF">JOB18_028697</name>
</gene>
<dbReference type="EMBL" id="JAGKHQ010000009">
    <property type="protein sequence ID" value="KAG7508915.1"/>
    <property type="molecule type" value="Genomic_DNA"/>
</dbReference>
<feature type="region of interest" description="Disordered" evidence="1">
    <location>
        <begin position="69"/>
        <end position="96"/>
    </location>
</feature>
<reference evidence="2 3" key="1">
    <citation type="journal article" date="2021" name="Sci. Rep.">
        <title>Chromosome anchoring in Senegalese sole (Solea senegalensis) reveals sex-associated markers and genome rearrangements in flatfish.</title>
        <authorList>
            <person name="Guerrero-Cozar I."/>
            <person name="Gomez-Garrido J."/>
            <person name="Berbel C."/>
            <person name="Martinez-Blanch J.F."/>
            <person name="Alioto T."/>
            <person name="Claros M.G."/>
            <person name="Gagnaire P.A."/>
            <person name="Manchado M."/>
        </authorList>
    </citation>
    <scope>NUCLEOTIDE SEQUENCE [LARGE SCALE GENOMIC DNA]</scope>
    <source>
        <strain evidence="2">Sse05_10M</strain>
    </source>
</reference>
<accession>A0AAV6RUE1</accession>
<evidence type="ECO:0000256" key="1">
    <source>
        <dbReference type="SAM" id="MobiDB-lite"/>
    </source>
</evidence>
<evidence type="ECO:0000313" key="3">
    <source>
        <dbReference type="Proteomes" id="UP000693946"/>
    </source>
</evidence>
<protein>
    <submittedName>
        <fullName evidence="2">Uncharacterized protein</fullName>
    </submittedName>
</protein>
<dbReference type="AlphaFoldDB" id="A0AAV6RUE1"/>
<evidence type="ECO:0000313" key="2">
    <source>
        <dbReference type="EMBL" id="KAG7508915.1"/>
    </source>
</evidence>
<organism evidence="2 3">
    <name type="scientific">Solea senegalensis</name>
    <name type="common">Senegalese sole</name>
    <dbReference type="NCBI Taxonomy" id="28829"/>
    <lineage>
        <taxon>Eukaryota</taxon>
        <taxon>Metazoa</taxon>
        <taxon>Chordata</taxon>
        <taxon>Craniata</taxon>
        <taxon>Vertebrata</taxon>
        <taxon>Euteleostomi</taxon>
        <taxon>Actinopterygii</taxon>
        <taxon>Neopterygii</taxon>
        <taxon>Teleostei</taxon>
        <taxon>Neoteleostei</taxon>
        <taxon>Acanthomorphata</taxon>
        <taxon>Carangaria</taxon>
        <taxon>Pleuronectiformes</taxon>
        <taxon>Pleuronectoidei</taxon>
        <taxon>Soleidae</taxon>
        <taxon>Solea</taxon>
    </lineage>
</organism>
<proteinExistence type="predicted"/>
<name>A0AAV6RUE1_SOLSE</name>
<dbReference type="Proteomes" id="UP000693946">
    <property type="component" value="Linkage Group LG17"/>
</dbReference>
<keyword evidence="3" id="KW-1185">Reference proteome</keyword>
<sequence length="96" mass="10506">MRVGSEEEKKVLKLSVECVDDADVCSGIVVYDDDDATFHISSHPETANNDGQGRRRSVTVFQFPCYANDGDITMSRGPPATDGDPNPSLQEVEEDE</sequence>
<comment type="caution">
    <text evidence="2">The sequence shown here is derived from an EMBL/GenBank/DDBJ whole genome shotgun (WGS) entry which is preliminary data.</text>
</comment>